<dbReference type="PANTHER" id="PTHR42905">
    <property type="entry name" value="PHOSPHOENOLPYRUVATE CARBOXYLASE"/>
    <property type="match status" value="1"/>
</dbReference>
<name>A0ABD6AG31_9EURY</name>
<gene>
    <name evidence="1" type="ORF">ACFQPE_18610</name>
</gene>
<accession>A0ABD6AG31</accession>
<sequence>MDSGSRLRALIRDDDILVCPGAHDPMTAMAIERAGFDAVYMTGYGTSLSRAGVPDAGLITMPEMVANANAVQEAVDVPVLGDADNGYGNATNVVRTVREYIKTGVGGIHIEDQSFPKRCGHVGGRRVISRDEAVGKFRAAADVRDDRDEDFYIVARTDARGAVGGSLEEAVERANAYCDAGADAAFVEGLADEEEVARASEAVDAPLLYNLAGISPRLDPEELEVLGYDLVIYPGLAMQATVTAVYNYASKLDTAGTEAFVEIEEAFEGLPFGFHEFSGFPEIVEQEERYMPAGETEKYDGTLGADVREK</sequence>
<dbReference type="GeneID" id="79317019"/>
<dbReference type="Gene3D" id="3.20.20.60">
    <property type="entry name" value="Phosphoenolpyruvate-binding domains"/>
    <property type="match status" value="1"/>
</dbReference>
<keyword evidence="2" id="KW-1185">Reference proteome</keyword>
<dbReference type="GO" id="GO:0016833">
    <property type="term" value="F:oxo-acid-lyase activity"/>
    <property type="evidence" value="ECO:0007669"/>
    <property type="project" value="UniProtKB-ARBA"/>
</dbReference>
<dbReference type="EMBL" id="JBHTBF010000003">
    <property type="protein sequence ID" value="MFC7318793.1"/>
    <property type="molecule type" value="Genomic_DNA"/>
</dbReference>
<proteinExistence type="predicted"/>
<evidence type="ECO:0000313" key="2">
    <source>
        <dbReference type="Proteomes" id="UP001596547"/>
    </source>
</evidence>
<dbReference type="Pfam" id="PF13714">
    <property type="entry name" value="PEP_mutase"/>
    <property type="match status" value="1"/>
</dbReference>
<reference evidence="1 2" key="1">
    <citation type="journal article" date="2019" name="Int. J. Syst. Evol. Microbiol.">
        <title>The Global Catalogue of Microorganisms (GCM) 10K type strain sequencing project: providing services to taxonomists for standard genome sequencing and annotation.</title>
        <authorList>
            <consortium name="The Broad Institute Genomics Platform"/>
            <consortium name="The Broad Institute Genome Sequencing Center for Infectious Disease"/>
            <person name="Wu L."/>
            <person name="Ma J."/>
        </authorList>
    </citation>
    <scope>NUCLEOTIDE SEQUENCE [LARGE SCALE GENOMIC DNA]</scope>
    <source>
        <strain evidence="1 2">PSR21</strain>
    </source>
</reference>
<dbReference type="CDD" id="cd00377">
    <property type="entry name" value="ICL_PEPM"/>
    <property type="match status" value="1"/>
</dbReference>
<dbReference type="SUPFAM" id="SSF51621">
    <property type="entry name" value="Phosphoenolpyruvate/pyruvate domain"/>
    <property type="match status" value="1"/>
</dbReference>
<evidence type="ECO:0000313" key="1">
    <source>
        <dbReference type="EMBL" id="MFC7318793.1"/>
    </source>
</evidence>
<dbReference type="InterPro" id="IPR015813">
    <property type="entry name" value="Pyrv/PenolPyrv_kinase-like_dom"/>
</dbReference>
<dbReference type="RefSeq" id="WP_276306371.1">
    <property type="nucleotide sequence ID" value="NZ_CP119993.1"/>
</dbReference>
<dbReference type="InterPro" id="IPR040442">
    <property type="entry name" value="Pyrv_kinase-like_dom_sf"/>
</dbReference>
<dbReference type="AlphaFoldDB" id="A0ABD6AG31"/>
<dbReference type="PANTHER" id="PTHR42905:SF5">
    <property type="entry name" value="CARBOXYVINYL-CARBOXYPHOSPHONATE PHOSPHORYLMUTASE, CHLOROPLASTIC"/>
    <property type="match status" value="1"/>
</dbReference>
<dbReference type="Proteomes" id="UP001596547">
    <property type="component" value="Unassembled WGS sequence"/>
</dbReference>
<comment type="caution">
    <text evidence="1">The sequence shown here is derived from an EMBL/GenBank/DDBJ whole genome shotgun (WGS) entry which is preliminary data.</text>
</comment>
<protein>
    <submittedName>
        <fullName evidence="1">Oxaloacetate decarboxylase</fullName>
    </submittedName>
</protein>
<dbReference type="InterPro" id="IPR039556">
    <property type="entry name" value="ICL/PEPM"/>
</dbReference>
<organism evidence="1 2">
    <name type="scientific">Halomarina halobia</name>
    <dbReference type="NCBI Taxonomy" id="3033386"/>
    <lineage>
        <taxon>Archaea</taxon>
        <taxon>Methanobacteriati</taxon>
        <taxon>Methanobacteriota</taxon>
        <taxon>Stenosarchaea group</taxon>
        <taxon>Halobacteria</taxon>
        <taxon>Halobacteriales</taxon>
        <taxon>Natronomonadaceae</taxon>
        <taxon>Halomarina</taxon>
    </lineage>
</organism>